<accession>A0A2H0XBS4</accession>
<evidence type="ECO:0000313" key="2">
    <source>
        <dbReference type="Proteomes" id="UP000231252"/>
    </source>
</evidence>
<dbReference type="EMBL" id="PEYU01000048">
    <property type="protein sequence ID" value="PIS22384.1"/>
    <property type="molecule type" value="Genomic_DNA"/>
</dbReference>
<protein>
    <submittedName>
        <fullName evidence="1">Uncharacterized protein</fullName>
    </submittedName>
</protein>
<sequence>MLYQEVSQKLAEDVSVYLEPTTASTLNFIDINVETIKSAVLSSQQVEIVPLLSLNSDRYKLGAPLWCQLRYTEGCYVAELVELNLLGSGVDKNDALDDLKICLVELLDDLHEAGADQLGKEPLKWKVLLEDFIEQR</sequence>
<comment type="caution">
    <text evidence="1">The sequence shown here is derived from an EMBL/GenBank/DDBJ whole genome shotgun (WGS) entry which is preliminary data.</text>
</comment>
<dbReference type="Proteomes" id="UP000231252">
    <property type="component" value="Unassembled WGS sequence"/>
</dbReference>
<gene>
    <name evidence="1" type="ORF">COT50_02170</name>
</gene>
<reference evidence="2" key="1">
    <citation type="submission" date="2017-09" db="EMBL/GenBank/DDBJ databases">
        <title>Depth-based differentiation of microbial function through sediment-hosted aquifers and enrichment of novel symbionts in the deep terrestrial subsurface.</title>
        <authorList>
            <person name="Probst A.J."/>
            <person name="Ladd B."/>
            <person name="Jarett J.K."/>
            <person name="Geller-Mcgrath D.E."/>
            <person name="Sieber C.M.K."/>
            <person name="Emerson J.B."/>
            <person name="Anantharaman K."/>
            <person name="Thomas B.C."/>
            <person name="Malmstrom R."/>
            <person name="Stieglmeier M."/>
            <person name="Klingl A."/>
            <person name="Woyke T."/>
            <person name="Ryan C.M."/>
            <person name="Banfield J.F."/>
        </authorList>
    </citation>
    <scope>NUCLEOTIDE SEQUENCE [LARGE SCALE GENOMIC DNA]</scope>
</reference>
<dbReference type="AlphaFoldDB" id="A0A2H0XBS4"/>
<proteinExistence type="predicted"/>
<evidence type="ECO:0000313" key="1">
    <source>
        <dbReference type="EMBL" id="PIS22384.1"/>
    </source>
</evidence>
<organism evidence="1 2">
    <name type="scientific">candidate division WWE3 bacterium CG08_land_8_20_14_0_20_41_10</name>
    <dbReference type="NCBI Taxonomy" id="1975085"/>
    <lineage>
        <taxon>Bacteria</taxon>
        <taxon>Katanobacteria</taxon>
    </lineage>
</organism>
<name>A0A2H0XBS4_UNCKA</name>